<evidence type="ECO:0000256" key="3">
    <source>
        <dbReference type="ARBA" id="ARBA00023163"/>
    </source>
</evidence>
<dbReference type="RefSeq" id="WP_218098022.1">
    <property type="nucleotide sequence ID" value="NZ_CAJVCE010000004.1"/>
</dbReference>
<evidence type="ECO:0000259" key="5">
    <source>
        <dbReference type="PROSITE" id="PS51071"/>
    </source>
</evidence>
<dbReference type="PANTHER" id="PTHR30514:SF18">
    <property type="entry name" value="RPIR-FAMILY TRANSCRIPTIONAL REGULATOR"/>
    <property type="match status" value="1"/>
</dbReference>
<feature type="region of interest" description="Disordered" evidence="4">
    <location>
        <begin position="75"/>
        <end position="94"/>
    </location>
</feature>
<feature type="domain" description="HTH rpiR-type" evidence="5">
    <location>
        <begin position="1"/>
        <end position="77"/>
    </location>
</feature>
<dbReference type="PROSITE" id="PS51071">
    <property type="entry name" value="HTH_RPIR"/>
    <property type="match status" value="1"/>
</dbReference>
<dbReference type="InterPro" id="IPR035472">
    <property type="entry name" value="RpiR-like_SIS"/>
</dbReference>
<keyword evidence="8" id="KW-1185">Reference proteome</keyword>
<evidence type="ECO:0000256" key="1">
    <source>
        <dbReference type="ARBA" id="ARBA00023015"/>
    </source>
</evidence>
<evidence type="ECO:0000256" key="2">
    <source>
        <dbReference type="ARBA" id="ARBA00023125"/>
    </source>
</evidence>
<gene>
    <name evidence="7" type="primary">hexR_1</name>
    <name evidence="7" type="ORF">PAECIP111802_01663</name>
</gene>
<feature type="domain" description="SIS" evidence="6">
    <location>
        <begin position="122"/>
        <end position="259"/>
    </location>
</feature>
<keyword evidence="1" id="KW-0805">Transcription regulation</keyword>
<evidence type="ECO:0000259" key="6">
    <source>
        <dbReference type="PROSITE" id="PS51464"/>
    </source>
</evidence>
<keyword evidence="3" id="KW-0804">Transcription</keyword>
<sequence length="280" mass="31525">MQFETLVKQKFDHLSAGQKKVAEYILQHLEKCSYDTIAKIGREINVSETTVIRLAYALGYSSFSEMQNSIRSHILDSGSMSGSREEEPSAEQASPYAQAIERDIRILKQTLNQLDTDQLEQAVERIIQADSVFVVGYRTAYSAANWFAMTLGFLRDNVRLIPLQGDVFELLASVSDRSVVVAVTFPRYAKETYKFVRTAKEQGARIIAVTDNKLSPVGCISDYTLITSPNRDEAGFNSTATAISLLNLLAVGVRMKEHDRIKIRLQKLEELYSSYDILFE</sequence>
<organism evidence="7 8">
    <name type="scientific">Paenibacillus allorhizosphaerae</name>
    <dbReference type="NCBI Taxonomy" id="2849866"/>
    <lineage>
        <taxon>Bacteria</taxon>
        <taxon>Bacillati</taxon>
        <taxon>Bacillota</taxon>
        <taxon>Bacilli</taxon>
        <taxon>Bacillales</taxon>
        <taxon>Paenibacillaceae</taxon>
        <taxon>Paenibacillus</taxon>
    </lineage>
</organism>
<evidence type="ECO:0000256" key="4">
    <source>
        <dbReference type="SAM" id="MobiDB-lite"/>
    </source>
</evidence>
<accession>A0ABN7TG96</accession>
<dbReference type="Pfam" id="PF01418">
    <property type="entry name" value="HTH_6"/>
    <property type="match status" value="1"/>
</dbReference>
<keyword evidence="2" id="KW-0238">DNA-binding</keyword>
<dbReference type="InterPro" id="IPR047640">
    <property type="entry name" value="RpiR-like"/>
</dbReference>
<dbReference type="InterPro" id="IPR000281">
    <property type="entry name" value="HTH_RpiR"/>
</dbReference>
<dbReference type="PANTHER" id="PTHR30514">
    <property type="entry name" value="GLUCOKINASE"/>
    <property type="match status" value="1"/>
</dbReference>
<evidence type="ECO:0000313" key="7">
    <source>
        <dbReference type="EMBL" id="CAG7630678.1"/>
    </source>
</evidence>
<dbReference type="Proteomes" id="UP000730618">
    <property type="component" value="Unassembled WGS sequence"/>
</dbReference>
<dbReference type="Pfam" id="PF01380">
    <property type="entry name" value="SIS"/>
    <property type="match status" value="1"/>
</dbReference>
<proteinExistence type="predicted"/>
<dbReference type="CDD" id="cd05013">
    <property type="entry name" value="SIS_RpiR"/>
    <property type="match status" value="1"/>
</dbReference>
<dbReference type="InterPro" id="IPR001347">
    <property type="entry name" value="SIS_dom"/>
</dbReference>
<dbReference type="PROSITE" id="PS51464">
    <property type="entry name" value="SIS"/>
    <property type="match status" value="1"/>
</dbReference>
<name>A0ABN7TG96_9BACL</name>
<comment type="caution">
    <text evidence="7">The sequence shown here is derived from an EMBL/GenBank/DDBJ whole genome shotgun (WGS) entry which is preliminary data.</text>
</comment>
<dbReference type="EMBL" id="CAJVCE010000004">
    <property type="protein sequence ID" value="CAG7630678.1"/>
    <property type="molecule type" value="Genomic_DNA"/>
</dbReference>
<protein>
    <submittedName>
        <fullName evidence="7">HTH-type transcriptional regulator HexR</fullName>
    </submittedName>
</protein>
<evidence type="ECO:0000313" key="8">
    <source>
        <dbReference type="Proteomes" id="UP000730618"/>
    </source>
</evidence>
<reference evidence="7 8" key="1">
    <citation type="submission" date="2021-06" db="EMBL/GenBank/DDBJ databases">
        <authorList>
            <person name="Criscuolo A."/>
        </authorList>
    </citation>
    <scope>NUCLEOTIDE SEQUENCE [LARGE SCALE GENOMIC DNA]</scope>
    <source>
        <strain evidence="8">CIP 111802</strain>
    </source>
</reference>